<comment type="caution">
    <text evidence="10">The sequence shown here is derived from an EMBL/GenBank/DDBJ whole genome shotgun (WGS) entry which is preliminary data.</text>
</comment>
<feature type="transmembrane region" description="Helical" evidence="8">
    <location>
        <begin position="12"/>
        <end position="33"/>
    </location>
</feature>
<keyword evidence="3" id="KW-0328">Glycosyltransferase</keyword>
<accession>A0A372EPE6</accession>
<dbReference type="GO" id="GO:0009103">
    <property type="term" value="P:lipopolysaccharide biosynthetic process"/>
    <property type="evidence" value="ECO:0007669"/>
    <property type="project" value="TreeGrafter"/>
</dbReference>
<dbReference type="InterPro" id="IPR038731">
    <property type="entry name" value="RgtA/B/C-like"/>
</dbReference>
<evidence type="ECO:0000313" key="11">
    <source>
        <dbReference type="Proteomes" id="UP000261931"/>
    </source>
</evidence>
<evidence type="ECO:0000256" key="5">
    <source>
        <dbReference type="ARBA" id="ARBA00022692"/>
    </source>
</evidence>
<keyword evidence="11" id="KW-1185">Reference proteome</keyword>
<feature type="transmembrane region" description="Helical" evidence="8">
    <location>
        <begin position="308"/>
        <end position="325"/>
    </location>
</feature>
<dbReference type="GO" id="GO:0005886">
    <property type="term" value="C:plasma membrane"/>
    <property type="evidence" value="ECO:0007669"/>
    <property type="project" value="UniProtKB-SubCell"/>
</dbReference>
<evidence type="ECO:0000256" key="6">
    <source>
        <dbReference type="ARBA" id="ARBA00022989"/>
    </source>
</evidence>
<dbReference type="EMBL" id="QVLS01000001">
    <property type="protein sequence ID" value="RFP82411.1"/>
    <property type="molecule type" value="Genomic_DNA"/>
</dbReference>
<evidence type="ECO:0000256" key="1">
    <source>
        <dbReference type="ARBA" id="ARBA00004651"/>
    </source>
</evidence>
<feature type="transmembrane region" description="Helical" evidence="8">
    <location>
        <begin position="361"/>
        <end position="384"/>
    </location>
</feature>
<evidence type="ECO:0000256" key="2">
    <source>
        <dbReference type="ARBA" id="ARBA00022475"/>
    </source>
</evidence>
<keyword evidence="2" id="KW-1003">Cell membrane</keyword>
<sequence>MTQADRPTDGGWAWPVAFILLAALVVLAAGIGLRSPWPADEPRFAQIAREMVESGQWLFPMRGGEPYPDKPPVFMWLVALFYLATGQLKVAFLLPSALAGLGTLWLVHDIGRRLWGRDVARYALLILLFTPQFFMQAKSAQLDALVTFWITLGCYGLLRHFLLGPSWAWYCGAFAAMALGIMTKGVGFLPALMLIPFALWTPRSGPGTSGKVWGARSWLGLLVLLGTLALWLGPMLWTVAASGSDALRAYRDNILFHQTAGRYANPWGHINAWHYLFTVAIPSVWLPLLVLMLTQWRRLGRLLREDRTARVLFAWALMVLVFFSLSRGKRVVYILPALPMLCLVAGALWQRALDEGGTRASALALRGVVVLLGLGLAGLGAVAWLHPALLGPKVDDYGDVLAEIALPVLGMGVGVLALAAATWRRDALASLAAVSLLCWFALSCWVWPAMDAHRTPKAVMLELERAVDARHEVGLLQFKEQFLLFSRRPLTHFSVLAPVAEQERNAWRWMQEDPSRVLLVPDSLDLACFDMHRLRVLGKAHRQDWGLLDAGAMKPRCEPPLKALRYTWRPQRLDILD</sequence>
<evidence type="ECO:0000256" key="7">
    <source>
        <dbReference type="ARBA" id="ARBA00023136"/>
    </source>
</evidence>
<reference evidence="10 11" key="1">
    <citation type="submission" date="2018-08" db="EMBL/GenBank/DDBJ databases">
        <title>Hydrogenophaga sp. LA-38 isolated from sludge.</title>
        <authorList>
            <person name="Im W.-T."/>
        </authorList>
    </citation>
    <scope>NUCLEOTIDE SEQUENCE [LARGE SCALE GENOMIC DNA]</scope>
    <source>
        <strain evidence="10 11">LA-38</strain>
    </source>
</reference>
<comment type="subcellular location">
    <subcellularLocation>
        <location evidence="1">Cell membrane</location>
        <topology evidence="1">Multi-pass membrane protein</topology>
    </subcellularLocation>
</comment>
<feature type="transmembrane region" description="Helical" evidence="8">
    <location>
        <begin position="272"/>
        <end position="296"/>
    </location>
</feature>
<gene>
    <name evidence="10" type="ORF">DY262_00825</name>
</gene>
<dbReference type="GO" id="GO:0010041">
    <property type="term" value="P:response to iron(III) ion"/>
    <property type="evidence" value="ECO:0007669"/>
    <property type="project" value="TreeGrafter"/>
</dbReference>
<keyword evidence="7 8" id="KW-0472">Membrane</keyword>
<feature type="transmembrane region" description="Helical" evidence="8">
    <location>
        <begin position="331"/>
        <end position="349"/>
    </location>
</feature>
<keyword evidence="4 10" id="KW-0808">Transferase</keyword>
<dbReference type="Pfam" id="PF13231">
    <property type="entry name" value="PMT_2"/>
    <property type="match status" value="1"/>
</dbReference>
<evidence type="ECO:0000256" key="8">
    <source>
        <dbReference type="SAM" id="Phobius"/>
    </source>
</evidence>
<dbReference type="InterPro" id="IPR050297">
    <property type="entry name" value="LipidA_mod_glycosyltrf_83"/>
</dbReference>
<dbReference type="GO" id="GO:0016763">
    <property type="term" value="F:pentosyltransferase activity"/>
    <property type="evidence" value="ECO:0007669"/>
    <property type="project" value="TreeGrafter"/>
</dbReference>
<feature type="transmembrane region" description="Helical" evidence="8">
    <location>
        <begin position="74"/>
        <end position="107"/>
    </location>
</feature>
<dbReference type="AlphaFoldDB" id="A0A372EPE6"/>
<feature type="transmembrane region" description="Helical" evidence="8">
    <location>
        <begin position="428"/>
        <end position="448"/>
    </location>
</feature>
<dbReference type="RefSeq" id="WP_116957110.1">
    <property type="nucleotide sequence ID" value="NZ_QVLS01000001.1"/>
</dbReference>
<feature type="transmembrane region" description="Helical" evidence="8">
    <location>
        <begin position="142"/>
        <end position="161"/>
    </location>
</feature>
<feature type="transmembrane region" description="Helical" evidence="8">
    <location>
        <begin position="404"/>
        <end position="421"/>
    </location>
</feature>
<evidence type="ECO:0000256" key="3">
    <source>
        <dbReference type="ARBA" id="ARBA00022676"/>
    </source>
</evidence>
<keyword evidence="5 8" id="KW-0812">Transmembrane</keyword>
<feature type="transmembrane region" description="Helical" evidence="8">
    <location>
        <begin position="218"/>
        <end position="240"/>
    </location>
</feature>
<evidence type="ECO:0000259" key="9">
    <source>
        <dbReference type="Pfam" id="PF13231"/>
    </source>
</evidence>
<dbReference type="PANTHER" id="PTHR33908">
    <property type="entry name" value="MANNOSYLTRANSFERASE YKCB-RELATED"/>
    <property type="match status" value="1"/>
</dbReference>
<evidence type="ECO:0000256" key="4">
    <source>
        <dbReference type="ARBA" id="ARBA00022679"/>
    </source>
</evidence>
<protein>
    <submittedName>
        <fullName evidence="10">Glycosyltransferase family 39 protein</fullName>
    </submittedName>
</protein>
<dbReference type="Proteomes" id="UP000261931">
    <property type="component" value="Unassembled WGS sequence"/>
</dbReference>
<dbReference type="PANTHER" id="PTHR33908:SF3">
    <property type="entry name" value="UNDECAPRENYL PHOSPHATE-ALPHA-4-AMINO-4-DEOXY-L-ARABINOSE ARABINOSYL TRANSFERASE"/>
    <property type="match status" value="1"/>
</dbReference>
<organism evidence="10 11">
    <name type="scientific">Hydrogenophaga borbori</name>
    <dbReference type="NCBI Taxonomy" id="2294117"/>
    <lineage>
        <taxon>Bacteria</taxon>
        <taxon>Pseudomonadati</taxon>
        <taxon>Pseudomonadota</taxon>
        <taxon>Betaproteobacteria</taxon>
        <taxon>Burkholderiales</taxon>
        <taxon>Comamonadaceae</taxon>
        <taxon>Hydrogenophaga</taxon>
    </lineage>
</organism>
<keyword evidence="6 8" id="KW-1133">Transmembrane helix</keyword>
<evidence type="ECO:0000313" key="10">
    <source>
        <dbReference type="EMBL" id="RFP82411.1"/>
    </source>
</evidence>
<feature type="domain" description="Glycosyltransferase RgtA/B/C/D-like" evidence="9">
    <location>
        <begin position="69"/>
        <end position="213"/>
    </location>
</feature>
<feature type="transmembrane region" description="Helical" evidence="8">
    <location>
        <begin position="167"/>
        <end position="197"/>
    </location>
</feature>
<proteinExistence type="predicted"/>
<name>A0A372EPE6_9BURK</name>